<feature type="region of interest" description="Disordered" evidence="1">
    <location>
        <begin position="141"/>
        <end position="167"/>
    </location>
</feature>
<dbReference type="PANTHER" id="PTHR15396">
    <property type="entry name" value="RIBONUCLEASE P PROTEIN SUBUNIT P40"/>
    <property type="match status" value="1"/>
</dbReference>
<dbReference type="GO" id="GO:0000447">
    <property type="term" value="P:endonucleolytic cleavage in ITS1 to separate SSU-rRNA from 5.8S rRNA and LSU-rRNA from tricistronic rRNA transcript (SSU-rRNA, 5.8S rRNA, LSU-rRNA)"/>
    <property type="evidence" value="ECO:0007669"/>
    <property type="project" value="TreeGrafter"/>
</dbReference>
<keyword evidence="3" id="KW-1185">Reference proteome</keyword>
<dbReference type="GO" id="GO:0000171">
    <property type="term" value="F:ribonuclease MRP activity"/>
    <property type="evidence" value="ECO:0007669"/>
    <property type="project" value="TreeGrafter"/>
</dbReference>
<protein>
    <submittedName>
        <fullName evidence="2">Uncharacterized protein</fullName>
    </submittedName>
</protein>
<reference evidence="2 3" key="1">
    <citation type="journal article" date="2019" name="Nat. Ecol. Evol.">
        <title>Megaphylogeny resolves global patterns of mushroom evolution.</title>
        <authorList>
            <person name="Varga T."/>
            <person name="Krizsan K."/>
            <person name="Foldi C."/>
            <person name="Dima B."/>
            <person name="Sanchez-Garcia M."/>
            <person name="Sanchez-Ramirez S."/>
            <person name="Szollosi G.J."/>
            <person name="Szarkandi J.G."/>
            <person name="Papp V."/>
            <person name="Albert L."/>
            <person name="Andreopoulos W."/>
            <person name="Angelini C."/>
            <person name="Antonin V."/>
            <person name="Barry K.W."/>
            <person name="Bougher N.L."/>
            <person name="Buchanan P."/>
            <person name="Buyck B."/>
            <person name="Bense V."/>
            <person name="Catcheside P."/>
            <person name="Chovatia M."/>
            <person name="Cooper J."/>
            <person name="Damon W."/>
            <person name="Desjardin D."/>
            <person name="Finy P."/>
            <person name="Geml J."/>
            <person name="Haridas S."/>
            <person name="Hughes K."/>
            <person name="Justo A."/>
            <person name="Karasinski D."/>
            <person name="Kautmanova I."/>
            <person name="Kiss B."/>
            <person name="Kocsube S."/>
            <person name="Kotiranta H."/>
            <person name="LaButti K.M."/>
            <person name="Lechner B.E."/>
            <person name="Liimatainen K."/>
            <person name="Lipzen A."/>
            <person name="Lukacs Z."/>
            <person name="Mihaltcheva S."/>
            <person name="Morgado L.N."/>
            <person name="Niskanen T."/>
            <person name="Noordeloos M.E."/>
            <person name="Ohm R.A."/>
            <person name="Ortiz-Santana B."/>
            <person name="Ovrebo C."/>
            <person name="Racz N."/>
            <person name="Riley R."/>
            <person name="Savchenko A."/>
            <person name="Shiryaev A."/>
            <person name="Soop K."/>
            <person name="Spirin V."/>
            <person name="Szebenyi C."/>
            <person name="Tomsovsky M."/>
            <person name="Tulloss R.E."/>
            <person name="Uehling J."/>
            <person name="Grigoriev I.V."/>
            <person name="Vagvolgyi C."/>
            <person name="Papp T."/>
            <person name="Martin F.M."/>
            <person name="Miettinen O."/>
            <person name="Hibbett D.S."/>
            <person name="Nagy L.G."/>
        </authorList>
    </citation>
    <scope>NUCLEOTIDE SEQUENCE [LARGE SCALE GENOMIC DNA]</scope>
    <source>
        <strain evidence="2 3">CBS 121175</strain>
    </source>
</reference>
<dbReference type="GO" id="GO:0000172">
    <property type="term" value="C:ribonuclease MRP complex"/>
    <property type="evidence" value="ECO:0007669"/>
    <property type="project" value="TreeGrafter"/>
</dbReference>
<sequence length="273" mass="29757">MMSPLEKRHLQVSTGLFPSDKINILPFNRPFTQQVDVVFPEDPELHSVLSKLETRYSKGKTTLSSVLKKAGCFSGSNLGAIMVTPNVAGASSDLWCIDPRGVATLCLSKEAYEIIGITGRPLPFKGQSDQHVIQIPLNSADASEGGNAAAEKEAKTKRSGTKGYAKQKAAIEDWEKRRAARDGLDAWEVVCCSADPTQAPEYTGFNEAPKLTKVTCSQQKLLNVHIPIPSFKPRSVLSKSKKPTAGDEDTEDWDRDALELFEWAGLAILGSPR</sequence>
<dbReference type="PANTHER" id="PTHR15396:SF1">
    <property type="entry name" value="RIBONUCLEASE P PROTEIN SUBUNIT P40"/>
    <property type="match status" value="1"/>
</dbReference>
<dbReference type="Pfam" id="PF08584">
    <property type="entry name" value="Ribonuc_P_40"/>
    <property type="match status" value="1"/>
</dbReference>
<dbReference type="STRING" id="230819.A0A5C3LAE0"/>
<dbReference type="InterPro" id="IPR013893">
    <property type="entry name" value="RNase_P_Rpp40"/>
</dbReference>
<evidence type="ECO:0000313" key="3">
    <source>
        <dbReference type="Proteomes" id="UP000307440"/>
    </source>
</evidence>
<dbReference type="EMBL" id="ML210148">
    <property type="protein sequence ID" value="TFK29625.1"/>
    <property type="molecule type" value="Genomic_DNA"/>
</dbReference>
<evidence type="ECO:0000256" key="1">
    <source>
        <dbReference type="SAM" id="MobiDB-lite"/>
    </source>
</evidence>
<dbReference type="GO" id="GO:0001682">
    <property type="term" value="P:tRNA 5'-leader removal"/>
    <property type="evidence" value="ECO:0007669"/>
    <property type="project" value="InterPro"/>
</dbReference>
<evidence type="ECO:0000313" key="2">
    <source>
        <dbReference type="EMBL" id="TFK29625.1"/>
    </source>
</evidence>
<dbReference type="GO" id="GO:0004526">
    <property type="term" value="F:ribonuclease P activity"/>
    <property type="evidence" value="ECO:0007669"/>
    <property type="project" value="TreeGrafter"/>
</dbReference>
<proteinExistence type="predicted"/>
<dbReference type="Proteomes" id="UP000307440">
    <property type="component" value="Unassembled WGS sequence"/>
</dbReference>
<name>A0A5C3LAE0_COPMA</name>
<dbReference type="AlphaFoldDB" id="A0A5C3LAE0"/>
<dbReference type="GO" id="GO:0030681">
    <property type="term" value="C:multimeric ribonuclease P complex"/>
    <property type="evidence" value="ECO:0007669"/>
    <property type="project" value="TreeGrafter"/>
</dbReference>
<dbReference type="OrthoDB" id="63112at2759"/>
<accession>A0A5C3LAE0</accession>
<gene>
    <name evidence="2" type="ORF">FA15DRAFT_663776</name>
</gene>
<organism evidence="2 3">
    <name type="scientific">Coprinopsis marcescibilis</name>
    <name type="common">Agaric fungus</name>
    <name type="synonym">Psathyrella marcescibilis</name>
    <dbReference type="NCBI Taxonomy" id="230819"/>
    <lineage>
        <taxon>Eukaryota</taxon>
        <taxon>Fungi</taxon>
        <taxon>Dikarya</taxon>
        <taxon>Basidiomycota</taxon>
        <taxon>Agaricomycotina</taxon>
        <taxon>Agaricomycetes</taxon>
        <taxon>Agaricomycetidae</taxon>
        <taxon>Agaricales</taxon>
        <taxon>Agaricineae</taxon>
        <taxon>Psathyrellaceae</taxon>
        <taxon>Coprinopsis</taxon>
    </lineage>
</organism>